<comment type="caution">
    <text evidence="1">The sequence shown here is derived from an EMBL/GenBank/DDBJ whole genome shotgun (WGS) entry which is preliminary data.</text>
</comment>
<organism evidence="1 2">
    <name type="scientific">Cinchona calisaya</name>
    <dbReference type="NCBI Taxonomy" id="153742"/>
    <lineage>
        <taxon>Eukaryota</taxon>
        <taxon>Viridiplantae</taxon>
        <taxon>Streptophyta</taxon>
        <taxon>Embryophyta</taxon>
        <taxon>Tracheophyta</taxon>
        <taxon>Spermatophyta</taxon>
        <taxon>Magnoliopsida</taxon>
        <taxon>eudicotyledons</taxon>
        <taxon>Gunneridae</taxon>
        <taxon>Pentapetalae</taxon>
        <taxon>asterids</taxon>
        <taxon>lamiids</taxon>
        <taxon>Gentianales</taxon>
        <taxon>Rubiaceae</taxon>
        <taxon>Cinchonoideae</taxon>
        <taxon>Cinchoneae</taxon>
        <taxon>Cinchona</taxon>
    </lineage>
</organism>
<reference evidence="1 2" key="1">
    <citation type="submission" date="2024-11" db="EMBL/GenBank/DDBJ databases">
        <title>A near-complete genome assembly of Cinchona calisaya.</title>
        <authorList>
            <person name="Lian D.C."/>
            <person name="Zhao X.W."/>
            <person name="Wei L."/>
        </authorList>
    </citation>
    <scope>NUCLEOTIDE SEQUENCE [LARGE SCALE GENOMIC DNA]</scope>
    <source>
        <tissue evidence="1">Nenye</tissue>
    </source>
</reference>
<dbReference type="EMBL" id="JBJUIK010000016">
    <property type="protein sequence ID" value="KAL3500451.1"/>
    <property type="molecule type" value="Genomic_DNA"/>
</dbReference>
<evidence type="ECO:0000313" key="2">
    <source>
        <dbReference type="Proteomes" id="UP001630127"/>
    </source>
</evidence>
<proteinExistence type="predicted"/>
<dbReference type="AlphaFoldDB" id="A0ABD2XYK2"/>
<name>A0ABD2XYK2_9GENT</name>
<gene>
    <name evidence="1" type="ORF">ACH5RR_039544</name>
</gene>
<evidence type="ECO:0000313" key="1">
    <source>
        <dbReference type="EMBL" id="KAL3500451.1"/>
    </source>
</evidence>
<sequence length="105" mass="11797">MQDPCFGLKVPSLGLESMTSPVGLKFLPITNWFLNKCSCSLVDSRGGSLMKFSFQRARIFLSGSSIVIAIFWLDHHTFRTPRVISLLMLLLLDLKCSGILGSWRF</sequence>
<accession>A0ABD2XYK2</accession>
<dbReference type="Proteomes" id="UP001630127">
    <property type="component" value="Unassembled WGS sequence"/>
</dbReference>
<protein>
    <submittedName>
        <fullName evidence="1">Uncharacterized protein</fullName>
    </submittedName>
</protein>
<keyword evidence="2" id="KW-1185">Reference proteome</keyword>